<dbReference type="EMBL" id="CP003653">
    <property type="protein sequence ID" value="AFZ34173.1"/>
    <property type="molecule type" value="Genomic_DNA"/>
</dbReference>
<dbReference type="KEGG" id="scs:Sta7437_0572"/>
<gene>
    <name evidence="1" type="ordered locus">Sta7437_0572</name>
</gene>
<keyword evidence="2" id="KW-1185">Reference proteome</keyword>
<dbReference type="AlphaFoldDB" id="K9XNS3"/>
<dbReference type="HOGENOM" id="CLU_3333231_0_0_3"/>
<sequence>MSVAVQAIIPWLKQKKQSREALRGQLRSDEGDRIFQGR</sequence>
<proteinExistence type="predicted"/>
<protein>
    <submittedName>
        <fullName evidence="1">Uncharacterized protein</fullName>
    </submittedName>
</protein>
<evidence type="ECO:0000313" key="2">
    <source>
        <dbReference type="Proteomes" id="UP000010473"/>
    </source>
</evidence>
<accession>K9XNS3</accession>
<name>K9XNS3_STAC7</name>
<reference evidence="2" key="1">
    <citation type="journal article" date="2013" name="Proc. Natl. Acad. Sci. U.S.A.">
        <title>Improving the coverage of the cyanobacterial phylum using diversity-driven genome sequencing.</title>
        <authorList>
            <person name="Shih P.M."/>
            <person name="Wu D."/>
            <person name="Latifi A."/>
            <person name="Axen S.D."/>
            <person name="Fewer D.P."/>
            <person name="Talla E."/>
            <person name="Calteau A."/>
            <person name="Cai F."/>
            <person name="Tandeau de Marsac N."/>
            <person name="Rippka R."/>
            <person name="Herdman M."/>
            <person name="Sivonen K."/>
            <person name="Coursin T."/>
            <person name="Laurent T."/>
            <person name="Goodwin L."/>
            <person name="Nolan M."/>
            <person name="Davenport K.W."/>
            <person name="Han C.S."/>
            <person name="Rubin E.M."/>
            <person name="Eisen J.A."/>
            <person name="Woyke T."/>
            <person name="Gugger M."/>
            <person name="Kerfeld C.A."/>
        </authorList>
    </citation>
    <scope>NUCLEOTIDE SEQUENCE [LARGE SCALE GENOMIC DNA]</scope>
    <source>
        <strain evidence="2">ATCC 29371 / PCC 7437</strain>
    </source>
</reference>
<organism evidence="1 2">
    <name type="scientific">Stanieria cyanosphaera (strain ATCC 29371 / PCC 7437)</name>
    <dbReference type="NCBI Taxonomy" id="111780"/>
    <lineage>
        <taxon>Bacteria</taxon>
        <taxon>Bacillati</taxon>
        <taxon>Cyanobacteriota</taxon>
        <taxon>Cyanophyceae</taxon>
        <taxon>Pleurocapsales</taxon>
        <taxon>Dermocarpellaceae</taxon>
        <taxon>Stanieria</taxon>
    </lineage>
</organism>
<evidence type="ECO:0000313" key="1">
    <source>
        <dbReference type="EMBL" id="AFZ34173.1"/>
    </source>
</evidence>
<dbReference type="Proteomes" id="UP000010473">
    <property type="component" value="Chromosome"/>
</dbReference>